<sequence>CAIRPRRRCWFGAAYWQPKSLPSPPPPAVSTTRDPHPGWRAKRRPRRAGPRPPRLLQRGHRQPRPRYADIVLAAAEIATGVRPDLHDGVVTCSIDAAGVPLLPSGTAHSIGRRRTQLSRTEAGAPAWPRSPTKP</sequence>
<reference evidence="2" key="1">
    <citation type="submission" date="2020-02" db="EMBL/GenBank/DDBJ databases">
        <authorList>
            <person name="Meier V. D."/>
        </authorList>
    </citation>
    <scope>NUCLEOTIDE SEQUENCE</scope>
    <source>
        <strain evidence="2">AVDCRST_MAG59</strain>
    </source>
</reference>
<dbReference type="EMBL" id="CADCWF010000163">
    <property type="protein sequence ID" value="CAA9561506.1"/>
    <property type="molecule type" value="Genomic_DNA"/>
</dbReference>
<feature type="non-terminal residue" evidence="2">
    <location>
        <position position="1"/>
    </location>
</feature>
<feature type="region of interest" description="Disordered" evidence="1">
    <location>
        <begin position="101"/>
        <end position="134"/>
    </location>
</feature>
<name>A0A6J4UUY8_9BACT</name>
<evidence type="ECO:0000313" key="2">
    <source>
        <dbReference type="EMBL" id="CAA9561506.1"/>
    </source>
</evidence>
<dbReference type="AlphaFoldDB" id="A0A6J4UUY8"/>
<feature type="compositionally biased region" description="Basic residues" evidence="1">
    <location>
        <begin position="39"/>
        <end position="49"/>
    </location>
</feature>
<feature type="non-terminal residue" evidence="2">
    <location>
        <position position="134"/>
    </location>
</feature>
<organism evidence="2">
    <name type="scientific">uncultured Thermomicrobiales bacterium</name>
    <dbReference type="NCBI Taxonomy" id="1645740"/>
    <lineage>
        <taxon>Bacteria</taxon>
        <taxon>Pseudomonadati</taxon>
        <taxon>Thermomicrobiota</taxon>
        <taxon>Thermomicrobia</taxon>
        <taxon>Thermomicrobiales</taxon>
        <taxon>environmental samples</taxon>
    </lineage>
</organism>
<gene>
    <name evidence="2" type="ORF">AVDCRST_MAG59-2606</name>
</gene>
<accession>A0A6J4UUY8</accession>
<evidence type="ECO:0000256" key="1">
    <source>
        <dbReference type="SAM" id="MobiDB-lite"/>
    </source>
</evidence>
<proteinExistence type="predicted"/>
<protein>
    <submittedName>
        <fullName evidence="2">Uncharacterized protein</fullName>
    </submittedName>
</protein>
<feature type="region of interest" description="Disordered" evidence="1">
    <location>
        <begin position="17"/>
        <end position="64"/>
    </location>
</feature>